<reference evidence="1" key="2">
    <citation type="submission" date="2018-05" db="EMBL/GenBank/DDBJ databases">
        <title>OgluRS3 (Oryza glumaepatula Reference Sequence Version 3).</title>
        <authorList>
            <person name="Zhang J."/>
            <person name="Kudrna D."/>
            <person name="Lee S."/>
            <person name="Talag J."/>
            <person name="Welchert J."/>
            <person name="Wing R.A."/>
        </authorList>
    </citation>
    <scope>NUCLEOTIDE SEQUENCE [LARGE SCALE GENOMIC DNA]</scope>
</reference>
<organism evidence="1">
    <name type="scientific">Oryza glumipatula</name>
    <dbReference type="NCBI Taxonomy" id="40148"/>
    <lineage>
        <taxon>Eukaryota</taxon>
        <taxon>Viridiplantae</taxon>
        <taxon>Streptophyta</taxon>
        <taxon>Embryophyta</taxon>
        <taxon>Tracheophyta</taxon>
        <taxon>Spermatophyta</taxon>
        <taxon>Magnoliopsida</taxon>
        <taxon>Liliopsida</taxon>
        <taxon>Poales</taxon>
        <taxon>Poaceae</taxon>
        <taxon>BOP clade</taxon>
        <taxon>Oryzoideae</taxon>
        <taxon>Oryzeae</taxon>
        <taxon>Oryzinae</taxon>
        <taxon>Oryza</taxon>
    </lineage>
</organism>
<dbReference type="Proteomes" id="UP000026961">
    <property type="component" value="Chromosome 5"/>
</dbReference>
<keyword evidence="2" id="KW-1185">Reference proteome</keyword>
<evidence type="ECO:0000313" key="2">
    <source>
        <dbReference type="Proteomes" id="UP000026961"/>
    </source>
</evidence>
<evidence type="ECO:0000313" key="1">
    <source>
        <dbReference type="EnsemblPlants" id="OGLUM05G04710.1"/>
    </source>
</evidence>
<dbReference type="HOGENOM" id="CLU_1646338_0_0_1"/>
<reference evidence="1" key="1">
    <citation type="submission" date="2015-04" db="UniProtKB">
        <authorList>
            <consortium name="EnsemblPlants"/>
        </authorList>
    </citation>
    <scope>IDENTIFICATION</scope>
</reference>
<accession>A0A0D9ZUR9</accession>
<name>A0A0D9ZUR9_9ORYZ</name>
<protein>
    <submittedName>
        <fullName evidence="1">Uncharacterized protein</fullName>
    </submittedName>
</protein>
<dbReference type="AlphaFoldDB" id="A0A0D9ZUR9"/>
<sequence length="161" mass="17020">MAYCHLRWKALVWPCVGGRRTAQATVTCGRLVARPSCAACQADDACGDGSRGRRREAAQVVDGAKEAHGLHVVAASSSSFASRDGHDNLCRRVLSCSHVLSVARHSVEVAAKDPDEFARLCRGVLDLRPAHGTSPSPSSGAHKEGKILGLLNHPFLPTSSS</sequence>
<dbReference type="EnsemblPlants" id="OGLUM05G04710.1">
    <property type="protein sequence ID" value="OGLUM05G04710.1"/>
    <property type="gene ID" value="OGLUM05G04710"/>
</dbReference>
<proteinExistence type="predicted"/>
<dbReference type="Gramene" id="OGLUM05G04710.1">
    <property type="protein sequence ID" value="OGLUM05G04710.1"/>
    <property type="gene ID" value="OGLUM05G04710"/>
</dbReference>